<proteinExistence type="inferred from homology"/>
<evidence type="ECO:0000259" key="11">
    <source>
        <dbReference type="Pfam" id="PF03033"/>
    </source>
</evidence>
<feature type="binding site" evidence="10">
    <location>
        <position position="166"/>
    </location>
    <ligand>
        <name>UDP-N-acetyl-alpha-D-glucosamine</name>
        <dbReference type="ChEBI" id="CHEBI:57705"/>
    </ligand>
</feature>
<dbReference type="EMBL" id="BMFO01000002">
    <property type="protein sequence ID" value="GGF89987.1"/>
    <property type="molecule type" value="Genomic_DNA"/>
</dbReference>
<dbReference type="PANTHER" id="PTHR21015:SF22">
    <property type="entry name" value="GLYCOSYLTRANSFERASE"/>
    <property type="match status" value="1"/>
</dbReference>
<gene>
    <name evidence="10 13" type="primary">murG</name>
    <name evidence="13" type="ORF">GCM10010960_09780</name>
</gene>
<keyword evidence="7 10" id="KW-0472">Membrane</keyword>
<dbReference type="GO" id="GO:0050511">
    <property type="term" value="F:undecaprenyldiphospho-muramoylpentapeptide beta-N-acetylglucosaminyltransferase activity"/>
    <property type="evidence" value="ECO:0007669"/>
    <property type="project" value="UniProtKB-UniRule"/>
</dbReference>
<dbReference type="GO" id="GO:0005975">
    <property type="term" value="P:carbohydrate metabolic process"/>
    <property type="evidence" value="ECO:0007669"/>
    <property type="project" value="InterPro"/>
</dbReference>
<evidence type="ECO:0000256" key="9">
    <source>
        <dbReference type="ARBA" id="ARBA00023316"/>
    </source>
</evidence>
<dbReference type="InterPro" id="IPR004276">
    <property type="entry name" value="GlycoTrans_28_N"/>
</dbReference>
<dbReference type="Proteomes" id="UP000632858">
    <property type="component" value="Unassembled WGS sequence"/>
</dbReference>
<evidence type="ECO:0000313" key="13">
    <source>
        <dbReference type="EMBL" id="GGF89987.1"/>
    </source>
</evidence>
<feature type="binding site" evidence="10">
    <location>
        <position position="290"/>
    </location>
    <ligand>
        <name>UDP-N-acetyl-alpha-D-glucosamine</name>
        <dbReference type="ChEBI" id="CHEBI:57705"/>
    </ligand>
</feature>
<keyword evidence="5 10" id="KW-0133">Cell shape</keyword>
<evidence type="ECO:0000256" key="2">
    <source>
        <dbReference type="ARBA" id="ARBA00022618"/>
    </source>
</evidence>
<dbReference type="CDD" id="cd03785">
    <property type="entry name" value="GT28_MurG"/>
    <property type="match status" value="1"/>
</dbReference>
<dbReference type="EC" id="2.4.1.227" evidence="10"/>
<dbReference type="GO" id="GO:0071555">
    <property type="term" value="P:cell wall organization"/>
    <property type="evidence" value="ECO:0007669"/>
    <property type="project" value="UniProtKB-KW"/>
</dbReference>
<reference evidence="13" key="1">
    <citation type="journal article" date="2014" name="Int. J. Syst. Evol. Microbiol.">
        <title>Complete genome sequence of Corynebacterium casei LMG S-19264T (=DSM 44701T), isolated from a smear-ripened cheese.</title>
        <authorList>
            <consortium name="US DOE Joint Genome Institute (JGI-PGF)"/>
            <person name="Walter F."/>
            <person name="Albersmeier A."/>
            <person name="Kalinowski J."/>
            <person name="Ruckert C."/>
        </authorList>
    </citation>
    <scope>NUCLEOTIDE SEQUENCE</scope>
    <source>
        <strain evidence="13">CGMCC 1.12726</strain>
    </source>
</reference>
<feature type="binding site" evidence="10">
    <location>
        <position position="193"/>
    </location>
    <ligand>
        <name>UDP-N-acetyl-alpha-D-glucosamine</name>
        <dbReference type="ChEBI" id="CHEBI:57705"/>
    </ligand>
</feature>
<evidence type="ECO:0000256" key="3">
    <source>
        <dbReference type="ARBA" id="ARBA00022676"/>
    </source>
</evidence>
<comment type="pathway">
    <text evidence="10">Cell wall biogenesis; peptidoglycan biosynthesis.</text>
</comment>
<feature type="domain" description="Glycosyltransferase family 28 N-terminal" evidence="11">
    <location>
        <begin position="9"/>
        <end position="146"/>
    </location>
</feature>
<dbReference type="HAMAP" id="MF_00033">
    <property type="entry name" value="MurG"/>
    <property type="match status" value="1"/>
</dbReference>
<keyword evidence="1 10" id="KW-1003">Cell membrane</keyword>
<keyword evidence="14" id="KW-1185">Reference proteome</keyword>
<evidence type="ECO:0000256" key="7">
    <source>
        <dbReference type="ARBA" id="ARBA00023136"/>
    </source>
</evidence>
<feature type="binding site" evidence="10">
    <location>
        <begin position="16"/>
        <end position="18"/>
    </location>
    <ligand>
        <name>UDP-N-acetyl-alpha-D-glucosamine</name>
        <dbReference type="ChEBI" id="CHEBI:57705"/>
    </ligand>
</feature>
<dbReference type="Pfam" id="PF04101">
    <property type="entry name" value="Glyco_tran_28_C"/>
    <property type="match status" value="1"/>
</dbReference>
<evidence type="ECO:0000256" key="10">
    <source>
        <dbReference type="HAMAP-Rule" id="MF_00033"/>
    </source>
</evidence>
<keyword evidence="8 10" id="KW-0131">Cell cycle</keyword>
<evidence type="ECO:0000256" key="8">
    <source>
        <dbReference type="ARBA" id="ARBA00023306"/>
    </source>
</evidence>
<comment type="similarity">
    <text evidence="10">Belongs to the glycosyltransferase 28 family. MurG subfamily.</text>
</comment>
<comment type="catalytic activity">
    <reaction evidence="10">
        <text>di-trans,octa-cis-undecaprenyl diphospho-N-acetyl-alpha-D-muramoyl-L-alanyl-D-glutamyl-meso-2,6-diaminopimeloyl-D-alanyl-D-alanine + UDP-N-acetyl-alpha-D-glucosamine = di-trans,octa-cis-undecaprenyl diphospho-[N-acetyl-alpha-D-glucosaminyl-(1-&gt;4)]-N-acetyl-alpha-D-muramoyl-L-alanyl-D-glutamyl-meso-2,6-diaminopimeloyl-D-alanyl-D-alanine + UDP + H(+)</text>
        <dbReference type="Rhea" id="RHEA:31227"/>
        <dbReference type="ChEBI" id="CHEBI:15378"/>
        <dbReference type="ChEBI" id="CHEBI:57705"/>
        <dbReference type="ChEBI" id="CHEBI:58223"/>
        <dbReference type="ChEBI" id="CHEBI:61387"/>
        <dbReference type="ChEBI" id="CHEBI:61388"/>
        <dbReference type="EC" id="2.4.1.227"/>
    </reaction>
</comment>
<feature type="domain" description="Glycosyl transferase family 28 C-terminal" evidence="12">
    <location>
        <begin position="187"/>
        <end position="348"/>
    </location>
</feature>
<dbReference type="GO" id="GO:0005886">
    <property type="term" value="C:plasma membrane"/>
    <property type="evidence" value="ECO:0007669"/>
    <property type="project" value="UniProtKB-SubCell"/>
</dbReference>
<comment type="caution">
    <text evidence="13">The sequence shown here is derived from an EMBL/GenBank/DDBJ whole genome shotgun (WGS) entry which is preliminary data.</text>
</comment>
<evidence type="ECO:0000256" key="1">
    <source>
        <dbReference type="ARBA" id="ARBA00022475"/>
    </source>
</evidence>
<dbReference type="PANTHER" id="PTHR21015">
    <property type="entry name" value="UDP-N-ACETYLGLUCOSAMINE--N-ACETYLMURAMYL-(PENTAPEPTIDE) PYROPHOSPHORYL-UNDECAPRENOL N-ACETYLGLUCOSAMINE TRANSFERASE 1"/>
    <property type="match status" value="1"/>
</dbReference>
<dbReference type="InterPro" id="IPR007235">
    <property type="entry name" value="Glyco_trans_28_C"/>
</dbReference>
<protein>
    <recommendedName>
        <fullName evidence="10">UDP-N-acetylglucosamine--N-acetylmuramyl-(pentapeptide) pyrophosphoryl-undecaprenol N-acetylglucosamine transferase</fullName>
        <ecNumber evidence="10">2.4.1.227</ecNumber>
    </recommendedName>
    <alternativeName>
        <fullName evidence="10">Undecaprenyl-PP-MurNAc-pentapeptide-UDPGlcNAc GlcNAc transferase</fullName>
    </alternativeName>
</protein>
<name>A0A917CL38_9GAMM</name>
<evidence type="ECO:0000313" key="14">
    <source>
        <dbReference type="Proteomes" id="UP000632858"/>
    </source>
</evidence>
<comment type="function">
    <text evidence="10">Cell wall formation. Catalyzes the transfer of a GlcNAc subunit on undecaprenyl-pyrophosphoryl-MurNAc-pentapeptide (lipid intermediate I) to form undecaprenyl-pyrophosphoryl-MurNAc-(pentapeptide)GlcNAc (lipid intermediate II).</text>
</comment>
<feature type="binding site" evidence="10">
    <location>
        <position position="245"/>
    </location>
    <ligand>
        <name>UDP-N-acetyl-alpha-D-glucosamine</name>
        <dbReference type="ChEBI" id="CHEBI:57705"/>
    </ligand>
</feature>
<evidence type="ECO:0000256" key="4">
    <source>
        <dbReference type="ARBA" id="ARBA00022679"/>
    </source>
</evidence>
<organism evidence="13 14">
    <name type="scientific">Arenimonas maotaiensis</name>
    <dbReference type="NCBI Taxonomy" id="1446479"/>
    <lineage>
        <taxon>Bacteria</taxon>
        <taxon>Pseudomonadati</taxon>
        <taxon>Pseudomonadota</taxon>
        <taxon>Gammaproteobacteria</taxon>
        <taxon>Lysobacterales</taxon>
        <taxon>Lysobacteraceae</taxon>
        <taxon>Arenimonas</taxon>
    </lineage>
</organism>
<dbReference type="InterPro" id="IPR006009">
    <property type="entry name" value="GlcNAc_MurG"/>
</dbReference>
<feature type="binding site" evidence="10">
    <location>
        <begin position="264"/>
        <end position="269"/>
    </location>
    <ligand>
        <name>UDP-N-acetyl-alpha-D-glucosamine</name>
        <dbReference type="ChEBI" id="CHEBI:57705"/>
    </ligand>
</feature>
<evidence type="ECO:0000256" key="6">
    <source>
        <dbReference type="ARBA" id="ARBA00022984"/>
    </source>
</evidence>
<evidence type="ECO:0000256" key="5">
    <source>
        <dbReference type="ARBA" id="ARBA00022960"/>
    </source>
</evidence>
<keyword evidence="4 10" id="KW-0808">Transferase</keyword>
<dbReference type="NCBIfam" id="TIGR01133">
    <property type="entry name" value="murG"/>
    <property type="match status" value="1"/>
</dbReference>
<keyword evidence="3 10" id="KW-0328">Glycosyltransferase</keyword>
<dbReference type="GO" id="GO:0008360">
    <property type="term" value="P:regulation of cell shape"/>
    <property type="evidence" value="ECO:0007669"/>
    <property type="project" value="UniProtKB-KW"/>
</dbReference>
<keyword evidence="2 10" id="KW-0132">Cell division</keyword>
<dbReference type="Gene3D" id="3.40.50.2000">
    <property type="entry name" value="Glycogen Phosphorylase B"/>
    <property type="match status" value="2"/>
</dbReference>
<comment type="subcellular location">
    <subcellularLocation>
        <location evidence="10">Cell membrane</location>
        <topology evidence="10">Peripheral membrane protein</topology>
        <orientation evidence="10">Cytoplasmic side</orientation>
    </subcellularLocation>
</comment>
<dbReference type="GO" id="GO:0009252">
    <property type="term" value="P:peptidoglycan biosynthetic process"/>
    <property type="evidence" value="ECO:0007669"/>
    <property type="project" value="UniProtKB-UniRule"/>
</dbReference>
<keyword evidence="9 10" id="KW-0961">Cell wall biogenesis/degradation</keyword>
<reference evidence="13" key="2">
    <citation type="submission" date="2020-09" db="EMBL/GenBank/DDBJ databases">
        <authorList>
            <person name="Sun Q."/>
            <person name="Zhou Y."/>
        </authorList>
    </citation>
    <scope>NUCLEOTIDE SEQUENCE</scope>
    <source>
        <strain evidence="13">CGMCC 1.12726</strain>
    </source>
</reference>
<keyword evidence="6 10" id="KW-0573">Peptidoglycan synthesis</keyword>
<accession>A0A917CL38</accession>
<feature type="binding site" evidence="10">
    <location>
        <position position="128"/>
    </location>
    <ligand>
        <name>UDP-N-acetyl-alpha-D-glucosamine</name>
        <dbReference type="ChEBI" id="CHEBI:57705"/>
    </ligand>
</feature>
<dbReference type="SUPFAM" id="SSF53756">
    <property type="entry name" value="UDP-Glycosyltransferase/glycogen phosphorylase"/>
    <property type="match status" value="1"/>
</dbReference>
<dbReference type="AlphaFoldDB" id="A0A917CL38"/>
<evidence type="ECO:0000259" key="12">
    <source>
        <dbReference type="Pfam" id="PF04101"/>
    </source>
</evidence>
<sequence length="359" mass="37388">MSDAPRAPVVIMAGGTGGHIFPGLAVAEALRARGETVLWLGTDGGMETRLVPARGFAIETLAVKGLRGKGIAGLLKAPLTVGKAVLKARSLMMAHRPAAVISFGGYAAGPGGVAAWLLGHPLLVHEQNCAPGLTNRLLARLADKVLTGFPNSFGKVPNTIVGNPVRPEISALPPPAQRRHDGEALRVLVLGGSQGARALNAVLPAVFAGIPRRLDIRHQCGEKLLDETRQAYAAVGVDASLEPFIQDMAAAYGWADVVIGRAGALTVAEICAAGVAALLVPLPTAVDDHQAKNAEFLKQHGGGLWFRQGPDLPQRLKDALTMLASDSDKRLAMANAARAAAFPHAAEDVAELVLREVRA</sequence>
<dbReference type="Pfam" id="PF03033">
    <property type="entry name" value="Glyco_transf_28"/>
    <property type="match status" value="1"/>
</dbReference>
<dbReference type="GO" id="GO:0051301">
    <property type="term" value="P:cell division"/>
    <property type="evidence" value="ECO:0007669"/>
    <property type="project" value="UniProtKB-KW"/>
</dbReference>
<dbReference type="RefSeq" id="WP_188448394.1">
    <property type="nucleotide sequence ID" value="NZ_BMFO01000002.1"/>
</dbReference>